<accession>A0A9X3Z5T0</accession>
<dbReference type="Proteomes" id="UP001151071">
    <property type="component" value="Unassembled WGS sequence"/>
</dbReference>
<proteinExistence type="predicted"/>
<keyword evidence="3" id="KW-1185">Reference proteome</keyword>
<dbReference type="RefSeq" id="WP_271141114.1">
    <property type="nucleotide sequence ID" value="NZ_JAPYYP010000072.1"/>
</dbReference>
<dbReference type="EMBL" id="JAPYYP010000072">
    <property type="protein sequence ID" value="MDA5111094.1"/>
    <property type="molecule type" value="Genomic_DNA"/>
</dbReference>
<dbReference type="AlphaFoldDB" id="A0A9X3Z5T0"/>
<keyword evidence="1" id="KW-0175">Coiled coil</keyword>
<evidence type="ECO:0000313" key="3">
    <source>
        <dbReference type="Proteomes" id="UP001151071"/>
    </source>
</evidence>
<comment type="caution">
    <text evidence="2">The sequence shown here is derived from an EMBL/GenBank/DDBJ whole genome shotgun (WGS) entry which is preliminary data.</text>
</comment>
<gene>
    <name evidence="2" type="ORF">O3V59_22440</name>
</gene>
<evidence type="ECO:0000313" key="2">
    <source>
        <dbReference type="EMBL" id="MDA5111094.1"/>
    </source>
</evidence>
<evidence type="ECO:0000256" key="1">
    <source>
        <dbReference type="SAM" id="Coils"/>
    </source>
</evidence>
<reference evidence="2" key="1">
    <citation type="submission" date="2022-12" db="EMBL/GenBank/DDBJ databases">
        <title>Draft genome sequence of the thermophilic strain Brevibacillus thermoruber HT42, isolated from Los Humeros, Puebla, Mexico, with biotechnological potential.</title>
        <authorList>
            <person name="Lara Sanchez J."/>
            <person name="Solis Palacios R."/>
            <person name="Bustos Baena A.S."/>
            <person name="Ruz Baez A.E."/>
            <person name="Espinosa Luna G."/>
            <person name="Oliart Ros R.M."/>
        </authorList>
    </citation>
    <scope>NUCLEOTIDE SEQUENCE</scope>
    <source>
        <strain evidence="2">HT42</strain>
    </source>
</reference>
<feature type="coiled-coil region" evidence="1">
    <location>
        <begin position="37"/>
        <end position="64"/>
    </location>
</feature>
<protein>
    <submittedName>
        <fullName evidence="2">Uncharacterized protein</fullName>
    </submittedName>
</protein>
<organism evidence="2 3">
    <name type="scientific">Brevibacillus thermoruber</name>
    <dbReference type="NCBI Taxonomy" id="33942"/>
    <lineage>
        <taxon>Bacteria</taxon>
        <taxon>Bacillati</taxon>
        <taxon>Bacillota</taxon>
        <taxon>Bacilli</taxon>
        <taxon>Bacillales</taxon>
        <taxon>Paenibacillaceae</taxon>
        <taxon>Brevibacillus</taxon>
    </lineage>
</organism>
<sequence length="134" mass="14802">MNPIYFAYAQAVAKIGGAIRETANKYGEISSCKPETIDDIRAMKEGYQQLLKEFKSQKAELNSITAPGIVENEHAQLVNIFSEYIQATQSLINSLDIDNLKADTTMFEGGLEKQRLASAKIVAITKVMAEKLSK</sequence>
<name>A0A9X3Z5T0_9BACL</name>